<reference evidence="16 17" key="2">
    <citation type="journal article" date="2016" name="Sci. Rep.">
        <title>The genome of Rhizobiales bacteria in predatory ants reveals urease gene functions but no genes for nitrogen fixation.</title>
        <authorList>
            <person name="Neuvonen M.M."/>
            <person name="Tamarit D."/>
            <person name="Naslund K."/>
            <person name="Liebig J."/>
            <person name="Feldhaar H."/>
            <person name="Moran N.A."/>
            <person name="Guy L."/>
            <person name="Andersson S.G."/>
        </authorList>
    </citation>
    <scope>NUCLEOTIDE SEQUENCE [LARGE SCALE GENOMIC DNA]</scope>
    <source>
        <strain evidence="16 17">Hsal</strain>
    </source>
</reference>
<keyword evidence="7" id="KW-0732">Signal</keyword>
<protein>
    <recommendedName>
        <fullName evidence="12">Ubiquinol oxidase subunit 2</fullName>
    </recommendedName>
</protein>
<feature type="domain" description="Cytochrome oxidase subunit II copper A binding" evidence="14">
    <location>
        <begin position="126"/>
        <end position="238"/>
    </location>
</feature>
<dbReference type="PANTHER" id="PTHR22888">
    <property type="entry name" value="CYTOCHROME C OXIDASE, SUBUNIT II"/>
    <property type="match status" value="1"/>
</dbReference>
<comment type="subcellular location">
    <subcellularLocation>
        <location evidence="1">Cell membrane</location>
        <topology evidence="1">Multi-pass membrane protein</topology>
    </subcellularLocation>
</comment>
<feature type="transmembrane region" description="Helical" evidence="13">
    <location>
        <begin position="41"/>
        <end position="67"/>
    </location>
</feature>
<evidence type="ECO:0000256" key="3">
    <source>
        <dbReference type="ARBA" id="ARBA00022448"/>
    </source>
</evidence>
<dbReference type="AlphaFoldDB" id="A0A1U9JVH5"/>
<proteinExistence type="inferred from homology"/>
<dbReference type="PROSITE" id="PS50999">
    <property type="entry name" value="COX2_TM"/>
    <property type="match status" value="1"/>
</dbReference>
<reference evidence="16 17" key="1">
    <citation type="journal article" date="2010" name="Science">
        <title>Genomic comparison of the ants Camponotus floridanus and Harpegnathos saltator.</title>
        <authorList>
            <person name="Bonasio R."/>
            <person name="Zhang G."/>
            <person name="Ye C."/>
            <person name="Mutti N.S."/>
            <person name="Fang X."/>
            <person name="Qin N."/>
            <person name="Donahue G."/>
            <person name="Yang P."/>
            <person name="Li Q."/>
            <person name="Li C."/>
            <person name="Zhang P."/>
            <person name="Huang Z."/>
            <person name="Berger S.L."/>
            <person name="Reinberg D."/>
            <person name="Wang J."/>
            <person name="Liebig J."/>
        </authorList>
    </citation>
    <scope>NUCLEOTIDE SEQUENCE [LARGE SCALE GENOMIC DNA]</scope>
    <source>
        <strain evidence="16 17">Hsal</strain>
    </source>
</reference>
<dbReference type="InterPro" id="IPR006333">
    <property type="entry name" value="Cyt_o_ubiquinol_oxidase_su2"/>
</dbReference>
<dbReference type="EMBL" id="CP017315">
    <property type="protein sequence ID" value="AQS41848.1"/>
    <property type="molecule type" value="Genomic_DNA"/>
</dbReference>
<evidence type="ECO:0000259" key="15">
    <source>
        <dbReference type="PROSITE" id="PS50999"/>
    </source>
</evidence>
<feature type="domain" description="Cytochrome oxidase subunit II transmembrane region profile" evidence="15">
    <location>
        <begin position="19"/>
        <end position="116"/>
    </location>
</feature>
<dbReference type="InterPro" id="IPR008972">
    <property type="entry name" value="Cupredoxin"/>
</dbReference>
<organism evidence="16 17">
    <name type="scientific">Candidatus Tokpelaia hoelldobleri</name>
    <dbReference type="NCBI Taxonomy" id="1902579"/>
    <lineage>
        <taxon>Bacteria</taxon>
        <taxon>Pseudomonadati</taxon>
        <taxon>Pseudomonadota</taxon>
        <taxon>Alphaproteobacteria</taxon>
        <taxon>Hyphomicrobiales</taxon>
        <taxon>Candidatus Tokpelaia</taxon>
    </lineage>
</organism>
<evidence type="ECO:0000256" key="13">
    <source>
        <dbReference type="SAM" id="Phobius"/>
    </source>
</evidence>
<name>A0A1U9JVH5_9HYPH</name>
<evidence type="ECO:0000256" key="5">
    <source>
        <dbReference type="ARBA" id="ARBA00022660"/>
    </source>
</evidence>
<dbReference type="InterPro" id="IPR002429">
    <property type="entry name" value="CcO_II-like_C"/>
</dbReference>
<dbReference type="SUPFAM" id="SSF81464">
    <property type="entry name" value="Cytochrome c oxidase subunit II-like, transmembrane region"/>
    <property type="match status" value="1"/>
</dbReference>
<dbReference type="Pfam" id="PF00116">
    <property type="entry name" value="COX2"/>
    <property type="match status" value="1"/>
</dbReference>
<dbReference type="InterPro" id="IPR011759">
    <property type="entry name" value="Cyt_c_oxidase_su2_TM_dom"/>
</dbReference>
<dbReference type="GO" id="GO:0005507">
    <property type="term" value="F:copper ion binding"/>
    <property type="evidence" value="ECO:0007669"/>
    <property type="project" value="InterPro"/>
</dbReference>
<dbReference type="KEGG" id="thd:BHV28_11620"/>
<dbReference type="Proteomes" id="UP000188912">
    <property type="component" value="Chromosome"/>
</dbReference>
<evidence type="ECO:0000256" key="8">
    <source>
        <dbReference type="ARBA" id="ARBA00022982"/>
    </source>
</evidence>
<evidence type="ECO:0000256" key="9">
    <source>
        <dbReference type="ARBA" id="ARBA00022989"/>
    </source>
</evidence>
<keyword evidence="10 12" id="KW-0560">Oxidoreductase</keyword>
<dbReference type="PANTHER" id="PTHR22888:SF18">
    <property type="entry name" value="CYTOCHROME BO(3) UBIQUINOL OXIDASE SUBUNIT 2"/>
    <property type="match status" value="1"/>
</dbReference>
<keyword evidence="17" id="KW-1185">Reference proteome</keyword>
<evidence type="ECO:0000256" key="2">
    <source>
        <dbReference type="ARBA" id="ARBA00007866"/>
    </source>
</evidence>
<comment type="similarity">
    <text evidence="2 12">Belongs to the cytochrome c oxidase subunit 2 family.</text>
</comment>
<evidence type="ECO:0000259" key="14">
    <source>
        <dbReference type="PROSITE" id="PS50857"/>
    </source>
</evidence>
<dbReference type="GO" id="GO:0005886">
    <property type="term" value="C:plasma membrane"/>
    <property type="evidence" value="ECO:0007669"/>
    <property type="project" value="UniProtKB-SubCell"/>
</dbReference>
<dbReference type="Gene3D" id="1.10.287.90">
    <property type="match status" value="1"/>
</dbReference>
<dbReference type="InterPro" id="IPR036257">
    <property type="entry name" value="Cyt_c_oxidase_su2_TM_sf"/>
</dbReference>
<keyword evidence="9 13" id="KW-1133">Transmembrane helix</keyword>
<keyword evidence="3 12" id="KW-0813">Transport</keyword>
<sequence length="339" mass="37363">MKNLHKILAISGTLLMVPLLAGCNAVVLNPAGYVAQQERNFILLAVGTMLLVVVPVMIAVVVLAIKYRAGSRNSEYLPDWGHSSKVETFMWGIPICIIIVLAAITITAVQRFNPASPLPEKVVGKGEPLQIDVVALDWRWLFIYPQYGVASVNEVYASTNQQVFLQMSAEDVINAFWVPNLGTVLYAMPQMNAKLHLYSARDGVFNGASANYSGDGFAGMQFKWHSVPKTEFESWVARARASGNILDAAAYAELTKKSKDENGRYIPGKYGPPEYSPVVHFGQIDKRLYYRVANRCVGDPSEKSCNEQRMKDAAVASLWGELCSVFDPGTLEVIRAPKK</sequence>
<evidence type="ECO:0000313" key="16">
    <source>
        <dbReference type="EMBL" id="AQS41848.1"/>
    </source>
</evidence>
<keyword evidence="8 12" id="KW-0249">Electron transport</keyword>
<dbReference type="SUPFAM" id="SSF49503">
    <property type="entry name" value="Cupredoxins"/>
    <property type="match status" value="1"/>
</dbReference>
<keyword evidence="6 13" id="KW-0812">Transmembrane</keyword>
<keyword evidence="4 12" id="KW-1003">Cell membrane</keyword>
<keyword evidence="5 12" id="KW-0679">Respiratory chain</keyword>
<evidence type="ECO:0000313" key="17">
    <source>
        <dbReference type="Proteomes" id="UP000188912"/>
    </source>
</evidence>
<dbReference type="CDD" id="cd04212">
    <property type="entry name" value="CuRO_UO_II"/>
    <property type="match status" value="1"/>
</dbReference>
<dbReference type="GO" id="GO:0042773">
    <property type="term" value="P:ATP synthesis coupled electron transport"/>
    <property type="evidence" value="ECO:0007669"/>
    <property type="project" value="TreeGrafter"/>
</dbReference>
<dbReference type="GO" id="GO:0016682">
    <property type="term" value="F:oxidoreductase activity, acting on diphenols and related substances as donors, oxygen as acceptor"/>
    <property type="evidence" value="ECO:0007669"/>
    <property type="project" value="InterPro"/>
</dbReference>
<dbReference type="PROSITE" id="PS50857">
    <property type="entry name" value="COX2_CUA"/>
    <property type="match status" value="1"/>
</dbReference>
<evidence type="ECO:0000256" key="11">
    <source>
        <dbReference type="ARBA" id="ARBA00023136"/>
    </source>
</evidence>
<evidence type="ECO:0000256" key="1">
    <source>
        <dbReference type="ARBA" id="ARBA00004651"/>
    </source>
</evidence>
<dbReference type="PROSITE" id="PS51257">
    <property type="entry name" value="PROKAR_LIPOPROTEIN"/>
    <property type="match status" value="1"/>
</dbReference>
<evidence type="ECO:0000256" key="4">
    <source>
        <dbReference type="ARBA" id="ARBA00022475"/>
    </source>
</evidence>
<gene>
    <name evidence="16" type="primary">cyoA</name>
    <name evidence="16" type="ORF">BHV28_11620</name>
</gene>
<evidence type="ECO:0000256" key="6">
    <source>
        <dbReference type="ARBA" id="ARBA00022692"/>
    </source>
</evidence>
<dbReference type="STRING" id="1902579.BHV28_11620"/>
<keyword evidence="11 12" id="KW-0472">Membrane</keyword>
<dbReference type="InterPro" id="IPR045187">
    <property type="entry name" value="CcO_II"/>
</dbReference>
<dbReference type="GO" id="GO:0004129">
    <property type="term" value="F:cytochrome-c oxidase activity"/>
    <property type="evidence" value="ECO:0007669"/>
    <property type="project" value="UniProtKB-UniRule"/>
</dbReference>
<evidence type="ECO:0000256" key="12">
    <source>
        <dbReference type="PIRNR" id="PIRNR000292"/>
    </source>
</evidence>
<dbReference type="PIRSF" id="PIRSF000292">
    <property type="entry name" value="Ubi_od_II"/>
    <property type="match status" value="1"/>
</dbReference>
<evidence type="ECO:0000256" key="7">
    <source>
        <dbReference type="ARBA" id="ARBA00022729"/>
    </source>
</evidence>
<dbReference type="Gene3D" id="2.60.40.420">
    <property type="entry name" value="Cupredoxins - blue copper proteins"/>
    <property type="match status" value="1"/>
</dbReference>
<evidence type="ECO:0000256" key="10">
    <source>
        <dbReference type="ARBA" id="ARBA00023002"/>
    </source>
</evidence>
<accession>A0A1U9JVH5</accession>
<feature type="transmembrane region" description="Helical" evidence="13">
    <location>
        <begin position="88"/>
        <end position="109"/>
    </location>
</feature>
<dbReference type="InterPro" id="IPR034227">
    <property type="entry name" value="CuRO_UO_II"/>
</dbReference>